<protein>
    <submittedName>
        <fullName evidence="2">Uncharacterized protein</fullName>
    </submittedName>
</protein>
<keyword evidence="3" id="KW-1185">Reference proteome</keyword>
<comment type="caution">
    <text evidence="2">The sequence shown here is derived from an EMBL/GenBank/DDBJ whole genome shotgun (WGS) entry which is preliminary data.</text>
</comment>
<evidence type="ECO:0000313" key="2">
    <source>
        <dbReference type="EMBL" id="KAH8029777.1"/>
    </source>
</evidence>
<keyword evidence="1" id="KW-0812">Transmembrane</keyword>
<feature type="transmembrane region" description="Helical" evidence="1">
    <location>
        <begin position="70"/>
        <end position="95"/>
    </location>
</feature>
<sequence>MKKKKNAGCRDAAMKDCAAQVFRGHKTQQDCSARTGPQQENPDVPNASEHAGRAAALLGFLASKHPWHPYPALTCGLTAVVTFVVGAVYVAYLFGRRNRDTGEPRFCCPNEADLVVWYVNRSVVPCKDFFAYVCSNVIADGLQLQVEQSMYSWRALITGHIAADARRGDTWAIRDGVLQVVHGDRHTQISLPAFSRQCVD</sequence>
<accession>A0A9J6E6Q3</accession>
<reference evidence="2" key="1">
    <citation type="journal article" date="2020" name="Cell">
        <title>Large-Scale Comparative Analyses of Tick Genomes Elucidate Their Genetic Diversity and Vector Capacities.</title>
        <authorList>
            <consortium name="Tick Genome and Microbiome Consortium (TIGMIC)"/>
            <person name="Jia N."/>
            <person name="Wang J."/>
            <person name="Shi W."/>
            <person name="Du L."/>
            <person name="Sun Y."/>
            <person name="Zhan W."/>
            <person name="Jiang J.F."/>
            <person name="Wang Q."/>
            <person name="Zhang B."/>
            <person name="Ji P."/>
            <person name="Bell-Sakyi L."/>
            <person name="Cui X.M."/>
            <person name="Yuan T.T."/>
            <person name="Jiang B.G."/>
            <person name="Yang W.F."/>
            <person name="Lam T.T."/>
            <person name="Chang Q.C."/>
            <person name="Ding S.J."/>
            <person name="Wang X.J."/>
            <person name="Zhu J.G."/>
            <person name="Ruan X.D."/>
            <person name="Zhao L."/>
            <person name="Wei J.T."/>
            <person name="Ye R.Z."/>
            <person name="Que T.C."/>
            <person name="Du C.H."/>
            <person name="Zhou Y.H."/>
            <person name="Cheng J.X."/>
            <person name="Dai P.F."/>
            <person name="Guo W.B."/>
            <person name="Han X.H."/>
            <person name="Huang E.J."/>
            <person name="Li L.F."/>
            <person name="Wei W."/>
            <person name="Gao Y.C."/>
            <person name="Liu J.Z."/>
            <person name="Shao H.Z."/>
            <person name="Wang X."/>
            <person name="Wang C.C."/>
            <person name="Yang T.C."/>
            <person name="Huo Q.B."/>
            <person name="Li W."/>
            <person name="Chen H.Y."/>
            <person name="Chen S.E."/>
            <person name="Zhou L.G."/>
            <person name="Ni X.B."/>
            <person name="Tian J.H."/>
            <person name="Sheng Y."/>
            <person name="Liu T."/>
            <person name="Pan Y.S."/>
            <person name="Xia L.Y."/>
            <person name="Li J."/>
            <person name="Zhao F."/>
            <person name="Cao W.C."/>
        </authorList>
    </citation>
    <scope>NUCLEOTIDE SEQUENCE</scope>
    <source>
        <strain evidence="2">Rmic-2018</strain>
    </source>
</reference>
<gene>
    <name evidence="2" type="ORF">HPB51_004782</name>
</gene>
<name>A0A9J6E6Q3_RHIMP</name>
<reference evidence="2" key="2">
    <citation type="submission" date="2021-09" db="EMBL/GenBank/DDBJ databases">
        <authorList>
            <person name="Jia N."/>
            <person name="Wang J."/>
            <person name="Shi W."/>
            <person name="Du L."/>
            <person name="Sun Y."/>
            <person name="Zhan W."/>
            <person name="Jiang J."/>
            <person name="Wang Q."/>
            <person name="Zhang B."/>
            <person name="Ji P."/>
            <person name="Sakyi L.B."/>
            <person name="Cui X."/>
            <person name="Yuan T."/>
            <person name="Jiang B."/>
            <person name="Yang W."/>
            <person name="Lam T.T.-Y."/>
            <person name="Chang Q."/>
            <person name="Ding S."/>
            <person name="Wang X."/>
            <person name="Zhu J."/>
            <person name="Ruan X."/>
            <person name="Zhao L."/>
            <person name="Wei J."/>
            <person name="Que T."/>
            <person name="Du C."/>
            <person name="Cheng J."/>
            <person name="Dai P."/>
            <person name="Han X."/>
            <person name="Huang E."/>
            <person name="Gao Y."/>
            <person name="Liu J."/>
            <person name="Shao H."/>
            <person name="Ye R."/>
            <person name="Li L."/>
            <person name="Wei W."/>
            <person name="Wang X."/>
            <person name="Wang C."/>
            <person name="Huo Q."/>
            <person name="Li W."/>
            <person name="Guo W."/>
            <person name="Chen H."/>
            <person name="Chen S."/>
            <person name="Zhou L."/>
            <person name="Zhou L."/>
            <person name="Ni X."/>
            <person name="Tian J."/>
            <person name="Zhou Y."/>
            <person name="Sheng Y."/>
            <person name="Liu T."/>
            <person name="Pan Y."/>
            <person name="Xia L."/>
            <person name="Li J."/>
            <person name="Zhao F."/>
            <person name="Cao W."/>
        </authorList>
    </citation>
    <scope>NUCLEOTIDE SEQUENCE</scope>
    <source>
        <strain evidence="2">Rmic-2018</strain>
        <tissue evidence="2">Larvae</tissue>
    </source>
</reference>
<evidence type="ECO:0000313" key="3">
    <source>
        <dbReference type="Proteomes" id="UP000821866"/>
    </source>
</evidence>
<proteinExistence type="predicted"/>
<dbReference type="Proteomes" id="UP000821866">
    <property type="component" value="Chromosome 3"/>
</dbReference>
<organism evidence="2 3">
    <name type="scientific">Rhipicephalus microplus</name>
    <name type="common">Cattle tick</name>
    <name type="synonym">Boophilus microplus</name>
    <dbReference type="NCBI Taxonomy" id="6941"/>
    <lineage>
        <taxon>Eukaryota</taxon>
        <taxon>Metazoa</taxon>
        <taxon>Ecdysozoa</taxon>
        <taxon>Arthropoda</taxon>
        <taxon>Chelicerata</taxon>
        <taxon>Arachnida</taxon>
        <taxon>Acari</taxon>
        <taxon>Parasitiformes</taxon>
        <taxon>Ixodida</taxon>
        <taxon>Ixodoidea</taxon>
        <taxon>Ixodidae</taxon>
        <taxon>Rhipicephalinae</taxon>
        <taxon>Rhipicephalus</taxon>
        <taxon>Boophilus</taxon>
    </lineage>
</organism>
<dbReference type="AlphaFoldDB" id="A0A9J6E6Q3"/>
<keyword evidence="1" id="KW-1133">Transmembrane helix</keyword>
<dbReference type="EMBL" id="JABSTU010000005">
    <property type="protein sequence ID" value="KAH8029777.1"/>
    <property type="molecule type" value="Genomic_DNA"/>
</dbReference>
<evidence type="ECO:0000256" key="1">
    <source>
        <dbReference type="SAM" id="Phobius"/>
    </source>
</evidence>
<keyword evidence="1" id="KW-0472">Membrane</keyword>